<accession>A0ABT9BHU1</accession>
<protein>
    <submittedName>
        <fullName evidence="1">Uncharacterized protein</fullName>
    </submittedName>
</protein>
<sequence>MEDIFHQRDKLASISNQMRYIDFARRHQLKQLAEDAIVLIKALPNEIRGNNVAWEKNQAVQDIEYRFKKTWLFDDVRGVSKSKGETETKEVIGHLMSAVDSVVTSIR</sequence>
<dbReference type="Proteomes" id="UP001176429">
    <property type="component" value="Unassembled WGS sequence"/>
</dbReference>
<keyword evidence="2" id="KW-1185">Reference proteome</keyword>
<evidence type="ECO:0000313" key="1">
    <source>
        <dbReference type="EMBL" id="MDO7877836.1"/>
    </source>
</evidence>
<organism evidence="1 2">
    <name type="scientific">Hymenobacter aranciens</name>
    <dbReference type="NCBI Taxonomy" id="3063996"/>
    <lineage>
        <taxon>Bacteria</taxon>
        <taxon>Pseudomonadati</taxon>
        <taxon>Bacteroidota</taxon>
        <taxon>Cytophagia</taxon>
        <taxon>Cytophagales</taxon>
        <taxon>Hymenobacteraceae</taxon>
        <taxon>Hymenobacter</taxon>
    </lineage>
</organism>
<dbReference type="RefSeq" id="WP_305009298.1">
    <property type="nucleotide sequence ID" value="NZ_JAUQSY010000029.1"/>
</dbReference>
<dbReference type="EMBL" id="JAUQSY010000029">
    <property type="protein sequence ID" value="MDO7877836.1"/>
    <property type="molecule type" value="Genomic_DNA"/>
</dbReference>
<comment type="caution">
    <text evidence="1">The sequence shown here is derived from an EMBL/GenBank/DDBJ whole genome shotgun (WGS) entry which is preliminary data.</text>
</comment>
<reference evidence="1" key="1">
    <citation type="submission" date="2023-07" db="EMBL/GenBank/DDBJ databases">
        <authorList>
            <person name="Kim M.K."/>
        </authorList>
    </citation>
    <scope>NUCLEOTIDE SEQUENCE</scope>
    <source>
        <strain evidence="1">ASUV-10-1</strain>
    </source>
</reference>
<evidence type="ECO:0000313" key="2">
    <source>
        <dbReference type="Proteomes" id="UP001176429"/>
    </source>
</evidence>
<gene>
    <name evidence="1" type="ORF">Q5H93_24075</name>
</gene>
<proteinExistence type="predicted"/>
<name>A0ABT9BHU1_9BACT</name>